<protein>
    <submittedName>
        <fullName evidence="2">Acetyltransferase (GNAT) family protein</fullName>
    </submittedName>
</protein>
<dbReference type="AlphaFoldDB" id="A0A495JMX6"/>
<dbReference type="PROSITE" id="PS51186">
    <property type="entry name" value="GNAT"/>
    <property type="match status" value="1"/>
</dbReference>
<reference evidence="2 3" key="1">
    <citation type="submission" date="2018-10" db="EMBL/GenBank/DDBJ databases">
        <title>Sequencing the genomes of 1000 actinobacteria strains.</title>
        <authorList>
            <person name="Klenk H.-P."/>
        </authorList>
    </citation>
    <scope>NUCLEOTIDE SEQUENCE [LARGE SCALE GENOMIC DNA]</scope>
    <source>
        <strain evidence="2 3">DSM 45175</strain>
    </source>
</reference>
<dbReference type="RefSeq" id="WP_211349340.1">
    <property type="nucleotide sequence ID" value="NZ_RBKT01000001.1"/>
</dbReference>
<dbReference type="Proteomes" id="UP000277671">
    <property type="component" value="Unassembled WGS sequence"/>
</dbReference>
<feature type="domain" description="N-acetyltransferase" evidence="1">
    <location>
        <begin position="1"/>
        <end position="158"/>
    </location>
</feature>
<sequence length="237" mass="25202">MKLVDLTGGPLLEALHREVLATSFPPDQLVSLADLREQIETGLVVVTAAVDDDGRVLGGVVGEWSPASRVMLLSYLAVAADTRGGGVGRLLYTGAVETWPARHRPCLVLAEVESPVGRSGSEAYGDPVARLRFYGRHGARLLELPYFQPALAPGLSRVPDLLLLVLHADTEFQGAGGADTVAGEPLSQFMVEYFEATEGGVPDDPAASALLHAMTSPGGVRLHPVERYREVELSIRG</sequence>
<evidence type="ECO:0000259" key="1">
    <source>
        <dbReference type="PROSITE" id="PS51186"/>
    </source>
</evidence>
<name>A0A495JMX6_9ACTN</name>
<proteinExistence type="predicted"/>
<organism evidence="2 3">
    <name type="scientific">Micromonospora pisi</name>
    <dbReference type="NCBI Taxonomy" id="589240"/>
    <lineage>
        <taxon>Bacteria</taxon>
        <taxon>Bacillati</taxon>
        <taxon>Actinomycetota</taxon>
        <taxon>Actinomycetes</taxon>
        <taxon>Micromonosporales</taxon>
        <taxon>Micromonosporaceae</taxon>
        <taxon>Micromonospora</taxon>
    </lineage>
</organism>
<keyword evidence="3" id="KW-1185">Reference proteome</keyword>
<dbReference type="GO" id="GO:0016747">
    <property type="term" value="F:acyltransferase activity, transferring groups other than amino-acyl groups"/>
    <property type="evidence" value="ECO:0007669"/>
    <property type="project" value="InterPro"/>
</dbReference>
<dbReference type="Gene3D" id="3.40.630.30">
    <property type="match status" value="1"/>
</dbReference>
<dbReference type="InterPro" id="IPR000182">
    <property type="entry name" value="GNAT_dom"/>
</dbReference>
<dbReference type="Pfam" id="PF00583">
    <property type="entry name" value="Acetyltransf_1"/>
    <property type="match status" value="1"/>
</dbReference>
<keyword evidence="2" id="KW-0808">Transferase</keyword>
<comment type="caution">
    <text evidence="2">The sequence shown here is derived from an EMBL/GenBank/DDBJ whole genome shotgun (WGS) entry which is preliminary data.</text>
</comment>
<gene>
    <name evidence="2" type="ORF">BDK92_4697</name>
</gene>
<evidence type="ECO:0000313" key="3">
    <source>
        <dbReference type="Proteomes" id="UP000277671"/>
    </source>
</evidence>
<dbReference type="EMBL" id="RBKT01000001">
    <property type="protein sequence ID" value="RKR90327.1"/>
    <property type="molecule type" value="Genomic_DNA"/>
</dbReference>
<accession>A0A495JMX6</accession>
<dbReference type="SUPFAM" id="SSF55729">
    <property type="entry name" value="Acyl-CoA N-acyltransferases (Nat)"/>
    <property type="match status" value="1"/>
</dbReference>
<evidence type="ECO:0000313" key="2">
    <source>
        <dbReference type="EMBL" id="RKR90327.1"/>
    </source>
</evidence>
<dbReference type="InterPro" id="IPR016181">
    <property type="entry name" value="Acyl_CoA_acyltransferase"/>
</dbReference>